<name>A0AAD9N135_9ANNE</name>
<dbReference type="GO" id="GO:0043843">
    <property type="term" value="F:ADP-specific glucokinase activity"/>
    <property type="evidence" value="ECO:0007669"/>
    <property type="project" value="TreeGrafter"/>
</dbReference>
<evidence type="ECO:0000256" key="4">
    <source>
        <dbReference type="ARBA" id="ARBA00022842"/>
    </source>
</evidence>
<dbReference type="GO" id="GO:0006006">
    <property type="term" value="P:glucose metabolic process"/>
    <property type="evidence" value="ECO:0007669"/>
    <property type="project" value="TreeGrafter"/>
</dbReference>
<gene>
    <name evidence="6" type="ORF">LSH36_374g04045</name>
</gene>
<dbReference type="PROSITE" id="PS51255">
    <property type="entry name" value="ADPK"/>
    <property type="match status" value="1"/>
</dbReference>
<dbReference type="AlphaFoldDB" id="A0AAD9N135"/>
<keyword evidence="4" id="KW-0460">Magnesium</keyword>
<dbReference type="GO" id="GO:0005783">
    <property type="term" value="C:endoplasmic reticulum"/>
    <property type="evidence" value="ECO:0007669"/>
    <property type="project" value="TreeGrafter"/>
</dbReference>
<dbReference type="GO" id="GO:0006096">
    <property type="term" value="P:glycolytic process"/>
    <property type="evidence" value="ECO:0007669"/>
    <property type="project" value="UniProtKB-KW"/>
</dbReference>
<dbReference type="InterPro" id="IPR007666">
    <property type="entry name" value="ADP_PFK/GK"/>
</dbReference>
<keyword evidence="5" id="KW-0324">Glycolysis</keyword>
<proteinExistence type="predicted"/>
<keyword evidence="3" id="KW-0418">Kinase</keyword>
<dbReference type="SUPFAM" id="SSF53613">
    <property type="entry name" value="Ribokinase-like"/>
    <property type="match status" value="1"/>
</dbReference>
<dbReference type="PANTHER" id="PTHR21208">
    <property type="entry name" value="ADP-DEPENDENT GLUCOKINASE"/>
    <property type="match status" value="1"/>
</dbReference>
<comment type="caution">
    <text evidence="6">The sequence shown here is derived from an EMBL/GenBank/DDBJ whole genome shotgun (WGS) entry which is preliminary data.</text>
</comment>
<evidence type="ECO:0000313" key="6">
    <source>
        <dbReference type="EMBL" id="KAK2151151.1"/>
    </source>
</evidence>
<dbReference type="Pfam" id="PF04587">
    <property type="entry name" value="ADP_PFK_GK"/>
    <property type="match status" value="1"/>
</dbReference>
<protein>
    <recommendedName>
        <fullName evidence="8">ADP-dependent glucokinase</fullName>
    </recommendedName>
</protein>
<dbReference type="PANTHER" id="PTHR21208:SF0">
    <property type="entry name" value="ADP-DEPENDENT GLUCOKINASE"/>
    <property type="match status" value="1"/>
</dbReference>
<evidence type="ECO:0000313" key="7">
    <source>
        <dbReference type="Proteomes" id="UP001208570"/>
    </source>
</evidence>
<keyword evidence="2" id="KW-0479">Metal-binding</keyword>
<evidence type="ECO:0008006" key="8">
    <source>
        <dbReference type="Google" id="ProtNLM"/>
    </source>
</evidence>
<dbReference type="InterPro" id="IPR029056">
    <property type="entry name" value="Ribokinase-like"/>
</dbReference>
<dbReference type="Gene3D" id="3.40.1190.20">
    <property type="match status" value="1"/>
</dbReference>
<dbReference type="GO" id="GO:0046872">
    <property type="term" value="F:metal ion binding"/>
    <property type="evidence" value="ECO:0007669"/>
    <property type="project" value="UniProtKB-KW"/>
</dbReference>
<evidence type="ECO:0000256" key="2">
    <source>
        <dbReference type="ARBA" id="ARBA00022723"/>
    </source>
</evidence>
<organism evidence="6 7">
    <name type="scientific">Paralvinella palmiformis</name>
    <dbReference type="NCBI Taxonomy" id="53620"/>
    <lineage>
        <taxon>Eukaryota</taxon>
        <taxon>Metazoa</taxon>
        <taxon>Spiralia</taxon>
        <taxon>Lophotrochozoa</taxon>
        <taxon>Annelida</taxon>
        <taxon>Polychaeta</taxon>
        <taxon>Sedentaria</taxon>
        <taxon>Canalipalpata</taxon>
        <taxon>Terebellida</taxon>
        <taxon>Terebelliformia</taxon>
        <taxon>Alvinellidae</taxon>
        <taxon>Paralvinella</taxon>
    </lineage>
</organism>
<dbReference type="EMBL" id="JAODUP010000374">
    <property type="protein sequence ID" value="KAK2151151.1"/>
    <property type="molecule type" value="Genomic_DNA"/>
</dbReference>
<evidence type="ECO:0000256" key="5">
    <source>
        <dbReference type="ARBA" id="ARBA00023152"/>
    </source>
</evidence>
<dbReference type="Proteomes" id="UP001208570">
    <property type="component" value="Unassembled WGS sequence"/>
</dbReference>
<evidence type="ECO:0000256" key="3">
    <source>
        <dbReference type="ARBA" id="ARBA00022777"/>
    </source>
</evidence>
<sequence>MHEFQVIPKVTSLGLNEQELAFLSRVMNGPHQDIFDTMGRPEVHKVTDIMTWILKTYGKDKLPQSRLTRVHFHSLTFHMLSVQPESWSNIKSAVAAGSRAAGLQACDTDILNQDLSELRIPDVLKLYNGGEDVMFDVDNPVMTFGHDGFQFALSPVLVCKNPLKTVGLGDAISATGLLYSTYRGVDL</sequence>
<keyword evidence="7" id="KW-1185">Reference proteome</keyword>
<keyword evidence="1" id="KW-0808">Transferase</keyword>
<reference evidence="6" key="1">
    <citation type="journal article" date="2023" name="Mol. Biol. Evol.">
        <title>Third-Generation Sequencing Reveals the Adaptive Role of the Epigenome in Three Deep-Sea Polychaetes.</title>
        <authorList>
            <person name="Perez M."/>
            <person name="Aroh O."/>
            <person name="Sun Y."/>
            <person name="Lan Y."/>
            <person name="Juniper S.K."/>
            <person name="Young C.R."/>
            <person name="Angers B."/>
            <person name="Qian P.Y."/>
        </authorList>
    </citation>
    <scope>NUCLEOTIDE SEQUENCE</scope>
    <source>
        <strain evidence="6">P08H-3</strain>
    </source>
</reference>
<accession>A0AAD9N135</accession>
<evidence type="ECO:0000256" key="1">
    <source>
        <dbReference type="ARBA" id="ARBA00022679"/>
    </source>
</evidence>